<reference evidence="2" key="1">
    <citation type="submission" date="2022-07" db="EMBL/GenBank/DDBJ databases">
        <title>Phylogenomic reconstructions and comparative analyses of Kickxellomycotina fungi.</title>
        <authorList>
            <person name="Reynolds N.K."/>
            <person name="Stajich J.E."/>
            <person name="Barry K."/>
            <person name="Grigoriev I.V."/>
            <person name="Crous P."/>
            <person name="Smith M.E."/>
        </authorList>
    </citation>
    <scope>NUCLEOTIDE SEQUENCE</scope>
    <source>
        <strain evidence="2">NBRC 100468</strain>
    </source>
</reference>
<feature type="region of interest" description="Disordered" evidence="1">
    <location>
        <begin position="1"/>
        <end position="24"/>
    </location>
</feature>
<dbReference type="AlphaFoldDB" id="A0A9W7ZS05"/>
<keyword evidence="3" id="KW-1185">Reference proteome</keyword>
<dbReference type="Proteomes" id="UP001150538">
    <property type="component" value="Unassembled WGS sequence"/>
</dbReference>
<evidence type="ECO:0000313" key="3">
    <source>
        <dbReference type="Proteomes" id="UP001150538"/>
    </source>
</evidence>
<sequence>MSSLTPPSMPRSMPQNGAQQPFKDIPGFRTHVNGLKFILPHGMFVIDHLRSFYDNFSNMILSGVPANSGTETWEKKTKDIERFLENFNIVYNVDDLDNILSTILPLANQIGKLMASMTISTEGHYDELFQSRNNKNLETDPDVNKHLSSVKNAVDNLKKELNALEGNHCLIVRKTNTESVNSDFYLLMVDRIYINSIHFGLALGKFTTSHDKCLKIIAEGVEATGI</sequence>
<gene>
    <name evidence="2" type="ORF">H4219_005741</name>
</gene>
<dbReference type="EMBL" id="JANBPU010000383">
    <property type="protein sequence ID" value="KAJ1912051.1"/>
    <property type="molecule type" value="Genomic_DNA"/>
</dbReference>
<comment type="caution">
    <text evidence="2">The sequence shown here is derived from an EMBL/GenBank/DDBJ whole genome shotgun (WGS) entry which is preliminary data.</text>
</comment>
<protein>
    <submittedName>
        <fullName evidence="2">Uncharacterized protein</fullName>
    </submittedName>
</protein>
<evidence type="ECO:0000256" key="1">
    <source>
        <dbReference type="SAM" id="MobiDB-lite"/>
    </source>
</evidence>
<name>A0A9W7ZS05_9FUNG</name>
<proteinExistence type="predicted"/>
<organism evidence="2 3">
    <name type="scientific">Mycoemilia scoparia</name>
    <dbReference type="NCBI Taxonomy" id="417184"/>
    <lineage>
        <taxon>Eukaryota</taxon>
        <taxon>Fungi</taxon>
        <taxon>Fungi incertae sedis</taxon>
        <taxon>Zoopagomycota</taxon>
        <taxon>Kickxellomycotina</taxon>
        <taxon>Kickxellomycetes</taxon>
        <taxon>Kickxellales</taxon>
        <taxon>Kickxellaceae</taxon>
        <taxon>Mycoemilia</taxon>
    </lineage>
</organism>
<evidence type="ECO:0000313" key="2">
    <source>
        <dbReference type="EMBL" id="KAJ1912051.1"/>
    </source>
</evidence>
<accession>A0A9W7ZS05</accession>